<dbReference type="Proteomes" id="UP000199220">
    <property type="component" value="Unassembled WGS sequence"/>
</dbReference>
<gene>
    <name evidence="5" type="ORF">SAMN04488554_2578</name>
</gene>
<dbReference type="SMART" id="SM00354">
    <property type="entry name" value="HTH_LACI"/>
    <property type="match status" value="1"/>
</dbReference>
<dbReference type="InterPro" id="IPR046335">
    <property type="entry name" value="LacI/GalR-like_sensor"/>
</dbReference>
<dbReference type="GO" id="GO:0003700">
    <property type="term" value="F:DNA-binding transcription factor activity"/>
    <property type="evidence" value="ECO:0007669"/>
    <property type="project" value="TreeGrafter"/>
</dbReference>
<dbReference type="AlphaFoldDB" id="A0A1H5L3L2"/>
<evidence type="ECO:0000256" key="3">
    <source>
        <dbReference type="ARBA" id="ARBA00023163"/>
    </source>
</evidence>
<dbReference type="SUPFAM" id="SSF53822">
    <property type="entry name" value="Periplasmic binding protein-like I"/>
    <property type="match status" value="1"/>
</dbReference>
<dbReference type="InterPro" id="IPR000843">
    <property type="entry name" value="HTH_LacI"/>
</dbReference>
<dbReference type="Gene3D" id="3.40.50.2300">
    <property type="match status" value="2"/>
</dbReference>
<dbReference type="STRING" id="648782.SAMN04488554_2578"/>
<reference evidence="6" key="1">
    <citation type="submission" date="2016-10" db="EMBL/GenBank/DDBJ databases">
        <authorList>
            <person name="Varghese N."/>
            <person name="Submissions S."/>
        </authorList>
    </citation>
    <scope>NUCLEOTIDE SEQUENCE [LARGE SCALE GENOMIC DNA]</scope>
    <source>
        <strain evidence="6">DSM 21368</strain>
    </source>
</reference>
<dbReference type="Pfam" id="PF00356">
    <property type="entry name" value="LacI"/>
    <property type="match status" value="1"/>
</dbReference>
<evidence type="ECO:0000313" key="5">
    <source>
        <dbReference type="EMBL" id="SEE71177.1"/>
    </source>
</evidence>
<feature type="domain" description="HTH lacI-type" evidence="4">
    <location>
        <begin position="9"/>
        <end position="63"/>
    </location>
</feature>
<keyword evidence="3" id="KW-0804">Transcription</keyword>
<evidence type="ECO:0000313" key="6">
    <source>
        <dbReference type="Proteomes" id="UP000199220"/>
    </source>
</evidence>
<dbReference type="EMBL" id="FNTX01000002">
    <property type="protein sequence ID" value="SEE71177.1"/>
    <property type="molecule type" value="Genomic_DNA"/>
</dbReference>
<dbReference type="Pfam" id="PF13377">
    <property type="entry name" value="Peripla_BP_3"/>
    <property type="match status" value="1"/>
</dbReference>
<dbReference type="GO" id="GO:0000976">
    <property type="term" value="F:transcription cis-regulatory region binding"/>
    <property type="evidence" value="ECO:0007669"/>
    <property type="project" value="TreeGrafter"/>
</dbReference>
<organism evidence="5 6">
    <name type="scientific">Ruania alba</name>
    <dbReference type="NCBI Taxonomy" id="648782"/>
    <lineage>
        <taxon>Bacteria</taxon>
        <taxon>Bacillati</taxon>
        <taxon>Actinomycetota</taxon>
        <taxon>Actinomycetes</taxon>
        <taxon>Micrococcales</taxon>
        <taxon>Ruaniaceae</taxon>
        <taxon>Ruania</taxon>
    </lineage>
</organism>
<dbReference type="InterPro" id="IPR028082">
    <property type="entry name" value="Peripla_BP_I"/>
</dbReference>
<keyword evidence="2" id="KW-0238">DNA-binding</keyword>
<keyword evidence="6" id="KW-1185">Reference proteome</keyword>
<protein>
    <submittedName>
        <fullName evidence="5">LacI family transcriptional regulator</fullName>
    </submittedName>
</protein>
<name>A0A1H5L3L2_9MICO</name>
<proteinExistence type="predicted"/>
<dbReference type="SUPFAM" id="SSF47413">
    <property type="entry name" value="lambda repressor-like DNA-binding domains"/>
    <property type="match status" value="1"/>
</dbReference>
<dbReference type="InterPro" id="IPR010982">
    <property type="entry name" value="Lambda_DNA-bd_dom_sf"/>
</dbReference>
<evidence type="ECO:0000256" key="1">
    <source>
        <dbReference type="ARBA" id="ARBA00023015"/>
    </source>
</evidence>
<dbReference type="PANTHER" id="PTHR30146:SF109">
    <property type="entry name" value="HTH-TYPE TRANSCRIPTIONAL REGULATOR GALS"/>
    <property type="match status" value="1"/>
</dbReference>
<sequence length="338" mass="36735">MTERPRGRVGIREVAHRAGVSDGTVSNVMNRPHLVAPATVARVLAVMDEIGFVRNSLAHQLRTGAGTTIGLVVLNAANPFFAELAHACEEAAERRGMTVLTGSSNQDLERENRFVDVFEQQRVRGVLVAPIDGPTPRMERLQERGSALVLFDTHPHPGRFATVSLDGHAAGAMAVRHLIECGSRRIAFVGGPMHLVHDRWAGATEELRRHPGVLLQHVDTAEQTVTEGQAAGSYLAALPKQERPDALFGANDLLALGLLQALAQHETLRVPQDIAVMGYDDIEFSASAIVPLTSIRQPRDKLASEGLRLLIEGSADPRNHREQVLLPPELIVRASTKR</sequence>
<evidence type="ECO:0000256" key="2">
    <source>
        <dbReference type="ARBA" id="ARBA00023125"/>
    </source>
</evidence>
<dbReference type="PROSITE" id="PS50932">
    <property type="entry name" value="HTH_LACI_2"/>
    <property type="match status" value="1"/>
</dbReference>
<accession>A0A1H5L3L2</accession>
<evidence type="ECO:0000259" key="4">
    <source>
        <dbReference type="PROSITE" id="PS50932"/>
    </source>
</evidence>
<keyword evidence="1" id="KW-0805">Transcription regulation</keyword>
<dbReference type="PANTHER" id="PTHR30146">
    <property type="entry name" value="LACI-RELATED TRANSCRIPTIONAL REPRESSOR"/>
    <property type="match status" value="1"/>
</dbReference>
<dbReference type="Gene3D" id="1.10.260.40">
    <property type="entry name" value="lambda repressor-like DNA-binding domains"/>
    <property type="match status" value="1"/>
</dbReference>
<dbReference type="CDD" id="cd01392">
    <property type="entry name" value="HTH_LacI"/>
    <property type="match status" value="1"/>
</dbReference>
<dbReference type="OrthoDB" id="37081at2"/>